<organism evidence="1 2">
    <name type="scientific">Rhodonellum ikkaensis</name>
    <dbReference type="NCBI Taxonomy" id="336829"/>
    <lineage>
        <taxon>Bacteria</taxon>
        <taxon>Pseudomonadati</taxon>
        <taxon>Bacteroidota</taxon>
        <taxon>Cytophagia</taxon>
        <taxon>Cytophagales</taxon>
        <taxon>Cytophagaceae</taxon>
        <taxon>Rhodonellum</taxon>
    </lineage>
</organism>
<name>A0A1H3SQK7_9BACT</name>
<comment type="caution">
    <text evidence="1">The sequence shown here is derived from an EMBL/GenBank/DDBJ whole genome shotgun (WGS) entry which is preliminary data.</text>
</comment>
<protein>
    <submittedName>
        <fullName evidence="1">Uncharacterized protein</fullName>
    </submittedName>
</protein>
<reference evidence="1 2" key="1">
    <citation type="submission" date="2016-10" db="EMBL/GenBank/DDBJ databases">
        <authorList>
            <person name="Varghese N."/>
            <person name="Submissions S."/>
        </authorList>
    </citation>
    <scope>NUCLEOTIDE SEQUENCE [LARGE SCALE GENOMIC DNA]</scope>
    <source>
        <strain evidence="1 2">DSM 17997</strain>
    </source>
</reference>
<accession>A0A1H3SQK7</accession>
<sequence>MATVIRGNWSNLIELILMTRRIFLKIFYALYTSTLA</sequence>
<dbReference type="EMBL" id="FNQC01000013">
    <property type="protein sequence ID" value="SDZ40286.1"/>
    <property type="molecule type" value="Genomic_DNA"/>
</dbReference>
<gene>
    <name evidence="1" type="ORF">SAMN05444412_11316</name>
</gene>
<evidence type="ECO:0000313" key="1">
    <source>
        <dbReference type="EMBL" id="SDZ40286.1"/>
    </source>
</evidence>
<proteinExistence type="predicted"/>
<keyword evidence="2" id="KW-1185">Reference proteome</keyword>
<evidence type="ECO:0000313" key="2">
    <source>
        <dbReference type="Proteomes" id="UP000199663"/>
    </source>
</evidence>
<dbReference type="Proteomes" id="UP000199663">
    <property type="component" value="Unassembled WGS sequence"/>
</dbReference>